<dbReference type="Pfam" id="PF03480">
    <property type="entry name" value="DctP"/>
    <property type="match status" value="1"/>
</dbReference>
<reference evidence="8" key="1">
    <citation type="submission" date="2015-12" db="EMBL/GenBank/DDBJ databases">
        <authorList>
            <person name="Zhang G."/>
            <person name="Stingl U."/>
        </authorList>
    </citation>
    <scope>NUCLEOTIDE SEQUENCE [LARGE SCALE GENOMIC DNA]</scope>
    <source>
        <strain evidence="8">ZGT108</strain>
    </source>
</reference>
<dbReference type="PIRSF" id="PIRSF006470">
    <property type="entry name" value="DctB"/>
    <property type="match status" value="1"/>
</dbReference>
<dbReference type="CDD" id="cd13603">
    <property type="entry name" value="PBP2_TRAP_Siap_TeaA_like"/>
    <property type="match status" value="1"/>
</dbReference>
<dbReference type="EMBL" id="LQBP01000002">
    <property type="protein sequence ID" value="KUJ81148.1"/>
    <property type="molecule type" value="Genomic_DNA"/>
</dbReference>
<dbReference type="InterPro" id="IPR038404">
    <property type="entry name" value="TRAP_DctP_sf"/>
</dbReference>
<comment type="similarity">
    <text evidence="2">Belongs to the bacterial solute-binding protein 7 family.</text>
</comment>
<name>A0A0X3TZJ6_9RHOB</name>
<comment type="caution">
    <text evidence="7">The sequence shown here is derived from an EMBL/GenBank/DDBJ whole genome shotgun (WGS) entry which is preliminary data.</text>
</comment>
<dbReference type="NCBIfam" id="NF037995">
    <property type="entry name" value="TRAP_S1"/>
    <property type="match status" value="1"/>
</dbReference>
<dbReference type="AlphaFoldDB" id="A0A0X3TZJ6"/>
<evidence type="ECO:0000256" key="5">
    <source>
        <dbReference type="ARBA" id="ARBA00022764"/>
    </source>
</evidence>
<dbReference type="InterPro" id="IPR018389">
    <property type="entry name" value="DctP_fam"/>
</dbReference>
<feature type="chain" id="PRO_5007054609" evidence="6">
    <location>
        <begin position="18"/>
        <end position="326"/>
    </location>
</feature>
<dbReference type="PANTHER" id="PTHR33376:SF4">
    <property type="entry name" value="SIALIC ACID-BINDING PERIPLASMIC PROTEIN SIAP"/>
    <property type="match status" value="1"/>
</dbReference>
<evidence type="ECO:0000256" key="1">
    <source>
        <dbReference type="ARBA" id="ARBA00004418"/>
    </source>
</evidence>
<dbReference type="InterPro" id="IPR004682">
    <property type="entry name" value="TRAP_DctP"/>
</dbReference>
<keyword evidence="3" id="KW-0813">Transport</keyword>
<keyword evidence="4 6" id="KW-0732">Signal</keyword>
<dbReference type="RefSeq" id="WP_068333245.1">
    <property type="nucleotide sequence ID" value="NZ_LQBP01000002.1"/>
</dbReference>
<dbReference type="GO" id="GO:0030288">
    <property type="term" value="C:outer membrane-bounded periplasmic space"/>
    <property type="evidence" value="ECO:0007669"/>
    <property type="project" value="InterPro"/>
</dbReference>
<evidence type="ECO:0000256" key="6">
    <source>
        <dbReference type="SAM" id="SignalP"/>
    </source>
</evidence>
<accession>A0A0X3TZJ6</accession>
<proteinExistence type="inferred from homology"/>
<evidence type="ECO:0000313" key="8">
    <source>
        <dbReference type="Proteomes" id="UP000053690"/>
    </source>
</evidence>
<evidence type="ECO:0000256" key="4">
    <source>
        <dbReference type="ARBA" id="ARBA00022729"/>
    </source>
</evidence>
<comment type="subcellular location">
    <subcellularLocation>
        <location evidence="1">Periplasm</location>
    </subcellularLocation>
</comment>
<evidence type="ECO:0000256" key="2">
    <source>
        <dbReference type="ARBA" id="ARBA00009023"/>
    </source>
</evidence>
<evidence type="ECO:0000256" key="3">
    <source>
        <dbReference type="ARBA" id="ARBA00022448"/>
    </source>
</evidence>
<keyword evidence="8" id="KW-1185">Reference proteome</keyword>
<dbReference type="OrthoDB" id="8673861at2"/>
<keyword evidence="5" id="KW-0574">Periplasm</keyword>
<gene>
    <name evidence="7" type="ORF">AVO44_04585</name>
</gene>
<dbReference type="PANTHER" id="PTHR33376">
    <property type="match status" value="1"/>
</dbReference>
<evidence type="ECO:0000313" key="7">
    <source>
        <dbReference type="EMBL" id="KUJ81148.1"/>
    </source>
</evidence>
<organism evidence="7 8">
    <name type="scientific">Ruegeria profundi</name>
    <dbReference type="NCBI Taxonomy" id="1685378"/>
    <lineage>
        <taxon>Bacteria</taxon>
        <taxon>Pseudomonadati</taxon>
        <taxon>Pseudomonadota</taxon>
        <taxon>Alphaproteobacteria</taxon>
        <taxon>Rhodobacterales</taxon>
        <taxon>Roseobacteraceae</taxon>
        <taxon>Ruegeria</taxon>
    </lineage>
</organism>
<dbReference type="GO" id="GO:0055085">
    <property type="term" value="P:transmembrane transport"/>
    <property type="evidence" value="ECO:0007669"/>
    <property type="project" value="InterPro"/>
</dbReference>
<dbReference type="Gene3D" id="3.40.190.170">
    <property type="entry name" value="Bacterial extracellular solute-binding protein, family 7"/>
    <property type="match status" value="1"/>
</dbReference>
<feature type="signal peptide" evidence="6">
    <location>
        <begin position="1"/>
        <end position="17"/>
    </location>
</feature>
<protein>
    <submittedName>
        <fullName evidence="7">C4-dicarboxylate ABC transporter substrate-binding protein</fullName>
    </submittedName>
</protein>
<sequence>MLVASATLAFAAGSASAADLTLRFGHLGAEDTAYQAGALEFKRLAEEYSDGAIEVQIFPNGVLGGESQMFEQQMAGALDVSVINPGNITDFAPTANIFTFPFLYKDEAHWQSVLSGEVGRDIADILKEESSVQVIGYFGGGKRQVVSNRPLESLEDLADMKLRTNPTDPLIASWSALGTRPTNFAWKEIYTGLQLGSIDGLLNEAEWIHRMRFHEVAPHIGLSEHDITVRLVTFSGATWDRMTDEQRDVVLRAGAEASALAREVQLRQDAEAMELLKAEGAILYKMDREKMQEMVRPAVLDVAGRMGLAELYDRIQASAADDASGS</sequence>
<dbReference type="STRING" id="1685378.AVO44_04585"/>
<dbReference type="Proteomes" id="UP000053690">
    <property type="component" value="Unassembled WGS sequence"/>
</dbReference>